<protein>
    <submittedName>
        <fullName evidence="2">Uncharacterized protein</fullName>
    </submittedName>
</protein>
<gene>
    <name evidence="2" type="ORF">DSM104440_01980</name>
</gene>
<dbReference type="AlphaFoldDB" id="A0A6M4H8W1"/>
<feature type="region of interest" description="Disordered" evidence="1">
    <location>
        <begin position="1"/>
        <end position="37"/>
    </location>
</feature>
<keyword evidence="3" id="KW-1185">Reference proteome</keyword>
<sequence>MPFATQDAQVVPVAPQEPHASAGRVTSPSPAPPAPRDYRDFVEARREQLAAIDVAYEVSQALEECYAVSLAIPEAPAFKLVAMSQSWPALAASEALTIPCRGFEGHRIHPGEVLSLLRYAADGGEPRARARLLLMRDVAAPKESALEEIPWLLASKDAGIVRDVGAFLARGETDVRLGGEDVAAKVSVIAWELAACDLGYACGPESRITLAQCAFSEACSAGSYEQALEIVEPPETLARARALRDGIVRALGAGDWRWLGLR</sequence>
<reference evidence="2 3" key="1">
    <citation type="submission" date="2020-04" db="EMBL/GenBank/DDBJ databases">
        <title>Usitatibacter rugosus gen. nov., sp. nov. and Usitatibacter palustris sp. nov., novel members of Usitatibacteraceae fam. nov. within the order Nitrosomonadales isolated from soil.</title>
        <authorList>
            <person name="Huber K.J."/>
            <person name="Neumann-Schaal M."/>
            <person name="Geppert A."/>
            <person name="Luckner M."/>
            <person name="Wanner G."/>
            <person name="Overmann J."/>
        </authorList>
    </citation>
    <scope>NUCLEOTIDE SEQUENCE [LARGE SCALE GENOMIC DNA]</scope>
    <source>
        <strain evidence="2 3">Swamp67</strain>
    </source>
</reference>
<evidence type="ECO:0000256" key="1">
    <source>
        <dbReference type="SAM" id="MobiDB-lite"/>
    </source>
</evidence>
<dbReference type="RefSeq" id="WP_171162205.1">
    <property type="nucleotide sequence ID" value="NZ_CP053073.1"/>
</dbReference>
<dbReference type="EMBL" id="CP053073">
    <property type="protein sequence ID" value="QJR15163.1"/>
    <property type="molecule type" value="Genomic_DNA"/>
</dbReference>
<organism evidence="2 3">
    <name type="scientific">Usitatibacter palustris</name>
    <dbReference type="NCBI Taxonomy" id="2732487"/>
    <lineage>
        <taxon>Bacteria</taxon>
        <taxon>Pseudomonadati</taxon>
        <taxon>Pseudomonadota</taxon>
        <taxon>Betaproteobacteria</taxon>
        <taxon>Nitrosomonadales</taxon>
        <taxon>Usitatibacteraceae</taxon>
        <taxon>Usitatibacter</taxon>
    </lineage>
</organism>
<dbReference type="InParanoid" id="A0A6M4H8W1"/>
<name>A0A6M4H8W1_9PROT</name>
<evidence type="ECO:0000313" key="2">
    <source>
        <dbReference type="EMBL" id="QJR15163.1"/>
    </source>
</evidence>
<accession>A0A6M4H8W1</accession>
<dbReference type="Proteomes" id="UP000503096">
    <property type="component" value="Chromosome"/>
</dbReference>
<proteinExistence type="predicted"/>
<evidence type="ECO:0000313" key="3">
    <source>
        <dbReference type="Proteomes" id="UP000503096"/>
    </source>
</evidence>
<dbReference type="KEGG" id="upl:DSM104440_01980"/>